<gene>
    <name evidence="1" type="ORF">QE152_g27048</name>
</gene>
<comment type="caution">
    <text evidence="1">The sequence shown here is derived from an EMBL/GenBank/DDBJ whole genome shotgun (WGS) entry which is preliminary data.</text>
</comment>
<organism evidence="1 2">
    <name type="scientific">Popillia japonica</name>
    <name type="common">Japanese beetle</name>
    <dbReference type="NCBI Taxonomy" id="7064"/>
    <lineage>
        <taxon>Eukaryota</taxon>
        <taxon>Metazoa</taxon>
        <taxon>Ecdysozoa</taxon>
        <taxon>Arthropoda</taxon>
        <taxon>Hexapoda</taxon>
        <taxon>Insecta</taxon>
        <taxon>Pterygota</taxon>
        <taxon>Neoptera</taxon>
        <taxon>Endopterygota</taxon>
        <taxon>Coleoptera</taxon>
        <taxon>Polyphaga</taxon>
        <taxon>Scarabaeiformia</taxon>
        <taxon>Scarabaeidae</taxon>
        <taxon>Rutelinae</taxon>
        <taxon>Popillia</taxon>
    </lineage>
</organism>
<sequence>MAKLALGIAKLEYKKECSHQTNNPQRHDGPDDRDEILDKSVADKKVVTIGVELQNNEDTRRTMANDGLVGKECEIVSNCSSSFFL</sequence>
<evidence type="ECO:0000313" key="1">
    <source>
        <dbReference type="EMBL" id="KAK9708671.1"/>
    </source>
</evidence>
<protein>
    <submittedName>
        <fullName evidence="1">Uncharacterized protein</fullName>
    </submittedName>
</protein>
<reference evidence="1 2" key="1">
    <citation type="journal article" date="2024" name="BMC Genomics">
        <title>De novo assembly and annotation of Popillia japonica's genome with initial clues to its potential as an invasive pest.</title>
        <authorList>
            <person name="Cucini C."/>
            <person name="Boschi S."/>
            <person name="Funari R."/>
            <person name="Cardaioli E."/>
            <person name="Iannotti N."/>
            <person name="Marturano G."/>
            <person name="Paoli F."/>
            <person name="Bruttini M."/>
            <person name="Carapelli A."/>
            <person name="Frati F."/>
            <person name="Nardi F."/>
        </authorList>
    </citation>
    <scope>NUCLEOTIDE SEQUENCE [LARGE SCALE GENOMIC DNA]</scope>
    <source>
        <strain evidence="1">DMR45628</strain>
    </source>
</reference>
<proteinExistence type="predicted"/>
<dbReference type="EMBL" id="JASPKY010000323">
    <property type="protein sequence ID" value="KAK9708671.1"/>
    <property type="molecule type" value="Genomic_DNA"/>
</dbReference>
<evidence type="ECO:0000313" key="2">
    <source>
        <dbReference type="Proteomes" id="UP001458880"/>
    </source>
</evidence>
<accession>A0AAW1JXC5</accession>
<keyword evidence="2" id="KW-1185">Reference proteome</keyword>
<name>A0AAW1JXC5_POPJA</name>
<dbReference type="Proteomes" id="UP001458880">
    <property type="component" value="Unassembled WGS sequence"/>
</dbReference>
<dbReference type="AlphaFoldDB" id="A0AAW1JXC5"/>